<gene>
    <name evidence="1" type="ORF">Plil01_000923100</name>
</gene>
<dbReference type="EMBL" id="BSXW01000458">
    <property type="protein sequence ID" value="GMF22986.1"/>
    <property type="molecule type" value="Genomic_DNA"/>
</dbReference>
<comment type="caution">
    <text evidence="1">The sequence shown here is derived from an EMBL/GenBank/DDBJ whole genome shotgun (WGS) entry which is preliminary data.</text>
</comment>
<name>A0A9W6WZK3_9STRA</name>
<protein>
    <submittedName>
        <fullName evidence="1">Unnamed protein product</fullName>
    </submittedName>
</protein>
<organism evidence="1 2">
    <name type="scientific">Phytophthora lilii</name>
    <dbReference type="NCBI Taxonomy" id="2077276"/>
    <lineage>
        <taxon>Eukaryota</taxon>
        <taxon>Sar</taxon>
        <taxon>Stramenopiles</taxon>
        <taxon>Oomycota</taxon>
        <taxon>Peronosporomycetes</taxon>
        <taxon>Peronosporales</taxon>
        <taxon>Peronosporaceae</taxon>
        <taxon>Phytophthora</taxon>
    </lineage>
</organism>
<proteinExistence type="predicted"/>
<evidence type="ECO:0000313" key="1">
    <source>
        <dbReference type="EMBL" id="GMF22986.1"/>
    </source>
</evidence>
<accession>A0A9W6WZK3</accession>
<sequence length="240" mass="26694">MSSRDQITEDEYWSRFYVFTNDTLSVTYGPATCSTTSRGFPSNTATANLLTTTRLLNDVPATAALRAANEERAVTLSMDKFLVNPRFNAWVKYVDQFNAKFPDKKIHMIGLLTKTYGDEALSKTLEMAMNVKSTSKIAKRLRNEQLQTWKADGKSADEIFTLLGLDKVGNDLLITPQLNTWFTYTAMTNTDNAIGAMISILRARYGDSLGQILVAAKPRVPRMEFIATRLQGALARANAA</sequence>
<keyword evidence="2" id="KW-1185">Reference proteome</keyword>
<reference evidence="1" key="1">
    <citation type="submission" date="2023-04" db="EMBL/GenBank/DDBJ databases">
        <title>Phytophthora lilii NBRC 32176.</title>
        <authorList>
            <person name="Ichikawa N."/>
            <person name="Sato H."/>
            <person name="Tonouchi N."/>
        </authorList>
    </citation>
    <scope>NUCLEOTIDE SEQUENCE</scope>
    <source>
        <strain evidence="1">NBRC 32176</strain>
    </source>
</reference>
<dbReference type="AlphaFoldDB" id="A0A9W6WZK3"/>
<dbReference type="OrthoDB" id="112527at2759"/>
<dbReference type="Proteomes" id="UP001165083">
    <property type="component" value="Unassembled WGS sequence"/>
</dbReference>
<evidence type="ECO:0000313" key="2">
    <source>
        <dbReference type="Proteomes" id="UP001165083"/>
    </source>
</evidence>